<dbReference type="GO" id="GO:0003677">
    <property type="term" value="F:DNA binding"/>
    <property type="evidence" value="ECO:0007669"/>
    <property type="project" value="UniProtKB-KW"/>
</dbReference>
<dbReference type="KEGG" id="xba:C7S18_06660"/>
<dbReference type="InterPro" id="IPR036390">
    <property type="entry name" value="WH_DNA-bd_sf"/>
</dbReference>
<evidence type="ECO:0000313" key="6">
    <source>
        <dbReference type="Proteomes" id="UP000241074"/>
    </source>
</evidence>
<sequence>MSQAETEDLSPLSGLQLEILRAIWKRGEASTSDVAAELAESRDLAHTTVGTLLNRLEKRGLIRSRRDGKHLIYHASVAESDIKRSMVSEFLDRLFGGDANALVAHLVSEQEVKAADLNAVRKLLQDQEQSHD</sequence>
<dbReference type="AlphaFoldDB" id="A0A2P1PPY2"/>
<dbReference type="InterPro" id="IPR005650">
    <property type="entry name" value="BlaI_family"/>
</dbReference>
<keyword evidence="4" id="KW-0804">Transcription</keyword>
<evidence type="ECO:0000256" key="3">
    <source>
        <dbReference type="ARBA" id="ARBA00023125"/>
    </source>
</evidence>
<dbReference type="InterPro" id="IPR036388">
    <property type="entry name" value="WH-like_DNA-bd_sf"/>
</dbReference>
<evidence type="ECO:0000256" key="1">
    <source>
        <dbReference type="ARBA" id="ARBA00011046"/>
    </source>
</evidence>
<evidence type="ECO:0000256" key="4">
    <source>
        <dbReference type="ARBA" id="ARBA00023163"/>
    </source>
</evidence>
<proteinExistence type="inferred from homology"/>
<dbReference type="SUPFAM" id="SSF46785">
    <property type="entry name" value="Winged helix' DNA-binding domain"/>
    <property type="match status" value="1"/>
</dbReference>
<evidence type="ECO:0000313" key="5">
    <source>
        <dbReference type="EMBL" id="AVP96900.1"/>
    </source>
</evidence>
<dbReference type="Pfam" id="PF03965">
    <property type="entry name" value="Penicillinase_R"/>
    <property type="match status" value="1"/>
</dbReference>
<protein>
    <submittedName>
        <fullName evidence="5">BlaI family transcriptional regulator</fullName>
    </submittedName>
</protein>
<dbReference type="InterPro" id="IPR011991">
    <property type="entry name" value="ArsR-like_HTH"/>
</dbReference>
<dbReference type="GO" id="GO:0045892">
    <property type="term" value="P:negative regulation of DNA-templated transcription"/>
    <property type="evidence" value="ECO:0007669"/>
    <property type="project" value="InterPro"/>
</dbReference>
<dbReference type="Gene3D" id="1.10.4040.10">
    <property type="entry name" value="Penicillinase repressor domain"/>
    <property type="match status" value="1"/>
</dbReference>
<dbReference type="Gene3D" id="1.10.10.10">
    <property type="entry name" value="Winged helix-like DNA-binding domain superfamily/Winged helix DNA-binding domain"/>
    <property type="match status" value="1"/>
</dbReference>
<evidence type="ECO:0000256" key="2">
    <source>
        <dbReference type="ARBA" id="ARBA00023015"/>
    </source>
</evidence>
<gene>
    <name evidence="5" type="ORF">C7S18_06660</name>
</gene>
<reference evidence="5 6" key="1">
    <citation type="submission" date="2018-03" db="EMBL/GenBank/DDBJ databases">
        <title>Ahniella affigens gen. nov., sp. nov., a gammaproteobacterium isolated from sandy soil near a stream.</title>
        <authorList>
            <person name="Ko Y."/>
            <person name="Kim J.-H."/>
        </authorList>
    </citation>
    <scope>NUCLEOTIDE SEQUENCE [LARGE SCALE GENOMIC DNA]</scope>
    <source>
        <strain evidence="5 6">D13</strain>
    </source>
</reference>
<dbReference type="RefSeq" id="WP_106890825.1">
    <property type="nucleotide sequence ID" value="NZ_CP027860.1"/>
</dbReference>
<keyword evidence="3" id="KW-0238">DNA-binding</keyword>
<comment type="similarity">
    <text evidence="1">Belongs to the BlaI transcriptional regulatory family.</text>
</comment>
<accession>A0A2P1PPY2</accession>
<reference evidence="5 6" key="2">
    <citation type="submission" date="2018-03" db="EMBL/GenBank/DDBJ databases">
        <authorList>
            <person name="Keele B.F."/>
        </authorList>
    </citation>
    <scope>NUCLEOTIDE SEQUENCE [LARGE SCALE GENOMIC DNA]</scope>
    <source>
        <strain evidence="5 6">D13</strain>
    </source>
</reference>
<dbReference type="OrthoDB" id="279010at2"/>
<keyword evidence="2" id="KW-0805">Transcription regulation</keyword>
<dbReference type="Proteomes" id="UP000241074">
    <property type="component" value="Chromosome"/>
</dbReference>
<keyword evidence="6" id="KW-1185">Reference proteome</keyword>
<name>A0A2P1PPY2_9GAMM</name>
<organism evidence="5 6">
    <name type="scientific">Ahniella affigens</name>
    <dbReference type="NCBI Taxonomy" id="2021234"/>
    <lineage>
        <taxon>Bacteria</taxon>
        <taxon>Pseudomonadati</taxon>
        <taxon>Pseudomonadota</taxon>
        <taxon>Gammaproteobacteria</taxon>
        <taxon>Lysobacterales</taxon>
        <taxon>Rhodanobacteraceae</taxon>
        <taxon>Ahniella</taxon>
    </lineage>
</organism>
<dbReference type="CDD" id="cd00090">
    <property type="entry name" value="HTH_ARSR"/>
    <property type="match status" value="1"/>
</dbReference>
<dbReference type="EMBL" id="CP027860">
    <property type="protein sequence ID" value="AVP96900.1"/>
    <property type="molecule type" value="Genomic_DNA"/>
</dbReference>
<dbReference type="PIRSF" id="PIRSF019455">
    <property type="entry name" value="CopR_AtkY"/>
    <property type="match status" value="1"/>
</dbReference>